<sequence length="352" mass="40586">MKSIRKAMRRMQNQQIQIVAPMLSQVTIIQRKMTHKMCTHLLKPKTPFFTKIIVLGRYGALKNLEKFFSFLKKYTQYKLIAFFSRCSVGLPYKSYFIYPNIIQKQILTLKSESALDDKISLDRKKAPPAHLILSASESSGPDNISTIETQQLFQQTTLKESVLQKKLQKLSTNYKRLQMRHPGALTFNFNTDGAQLFESAKRSLWPLQLYINELPPEIRFKHLLIAALMETESEPTANRLNLFMETMIMECQQLGVDDPQGQCSIIPDRHTKPNATISSLHFISCTKMLAYANMGFMWKLRDVRLILFALAIEETSQSGQKRMIRIRLSTSIQPKVNIYVYIGPNVTIEVRV</sequence>
<evidence type="ECO:0000313" key="2">
    <source>
        <dbReference type="Proteomes" id="UP000479190"/>
    </source>
</evidence>
<dbReference type="OrthoDB" id="8191915at2759"/>
<gene>
    <name evidence="1" type="ORF">TBRA_LOCUS10412</name>
</gene>
<reference evidence="1 2" key="1">
    <citation type="submission" date="2020-02" db="EMBL/GenBank/DDBJ databases">
        <authorList>
            <person name="Ferguson B K."/>
        </authorList>
    </citation>
    <scope>NUCLEOTIDE SEQUENCE [LARGE SCALE GENOMIC DNA]</scope>
</reference>
<organism evidence="1 2">
    <name type="scientific">Trichogramma brassicae</name>
    <dbReference type="NCBI Taxonomy" id="86971"/>
    <lineage>
        <taxon>Eukaryota</taxon>
        <taxon>Metazoa</taxon>
        <taxon>Ecdysozoa</taxon>
        <taxon>Arthropoda</taxon>
        <taxon>Hexapoda</taxon>
        <taxon>Insecta</taxon>
        <taxon>Pterygota</taxon>
        <taxon>Neoptera</taxon>
        <taxon>Endopterygota</taxon>
        <taxon>Hymenoptera</taxon>
        <taxon>Apocrita</taxon>
        <taxon>Proctotrupomorpha</taxon>
        <taxon>Chalcidoidea</taxon>
        <taxon>Trichogrammatidae</taxon>
        <taxon>Trichogramma</taxon>
    </lineage>
</organism>
<evidence type="ECO:0000313" key="1">
    <source>
        <dbReference type="EMBL" id="CAB0038638.1"/>
    </source>
</evidence>
<dbReference type="Proteomes" id="UP000479190">
    <property type="component" value="Unassembled WGS sequence"/>
</dbReference>
<name>A0A6H5INA5_9HYME</name>
<dbReference type="AlphaFoldDB" id="A0A6H5INA5"/>
<dbReference type="EMBL" id="CADCXV010000919">
    <property type="protein sequence ID" value="CAB0038638.1"/>
    <property type="molecule type" value="Genomic_DNA"/>
</dbReference>
<proteinExistence type="predicted"/>
<protein>
    <submittedName>
        <fullName evidence="1">Uncharacterized protein</fullName>
    </submittedName>
</protein>
<accession>A0A6H5INA5</accession>
<keyword evidence="2" id="KW-1185">Reference proteome</keyword>